<name>W0DNN5_9GAMM</name>
<dbReference type="RefSeq" id="WP_006747307.1">
    <property type="nucleotide sequence ID" value="NZ_CP007029.1"/>
</dbReference>
<dbReference type="GO" id="GO:0016787">
    <property type="term" value="F:hydrolase activity"/>
    <property type="evidence" value="ECO:0007669"/>
    <property type="project" value="UniProtKB-KW"/>
</dbReference>
<organism evidence="6 7">
    <name type="scientific">Thioalkalivibrio paradoxus ARh 1</name>
    <dbReference type="NCBI Taxonomy" id="713585"/>
    <lineage>
        <taxon>Bacteria</taxon>
        <taxon>Pseudomonadati</taxon>
        <taxon>Pseudomonadota</taxon>
        <taxon>Gammaproteobacteria</taxon>
        <taxon>Chromatiales</taxon>
        <taxon>Ectothiorhodospiraceae</taxon>
        <taxon>Thioalkalivibrio</taxon>
    </lineage>
</organism>
<keyword evidence="3" id="KW-0378">Hydrolase</keyword>
<accession>W0DNN5</accession>
<dbReference type="CDD" id="cd16275">
    <property type="entry name" value="BaeB-like_MBL-fold"/>
    <property type="match status" value="1"/>
</dbReference>
<keyword evidence="4" id="KW-0862">Zinc</keyword>
<protein>
    <submittedName>
        <fullName evidence="6">Metallo-beta-lactamase</fullName>
    </submittedName>
</protein>
<keyword evidence="7" id="KW-1185">Reference proteome</keyword>
<dbReference type="InterPro" id="IPR001279">
    <property type="entry name" value="Metallo-B-lactamas"/>
</dbReference>
<dbReference type="Pfam" id="PF00753">
    <property type="entry name" value="Lactamase_B"/>
    <property type="match status" value="1"/>
</dbReference>
<evidence type="ECO:0000313" key="6">
    <source>
        <dbReference type="EMBL" id="AHE98495.1"/>
    </source>
</evidence>
<dbReference type="EMBL" id="CP007029">
    <property type="protein sequence ID" value="AHE98495.1"/>
    <property type="molecule type" value="Genomic_DNA"/>
</dbReference>
<dbReference type="GO" id="GO:0046872">
    <property type="term" value="F:metal ion binding"/>
    <property type="evidence" value="ECO:0007669"/>
    <property type="project" value="UniProtKB-KW"/>
</dbReference>
<dbReference type="OrthoDB" id="9802248at2"/>
<feature type="domain" description="Metallo-beta-lactamase" evidence="5">
    <location>
        <begin position="21"/>
        <end position="187"/>
    </location>
</feature>
<dbReference type="Gene3D" id="3.60.15.10">
    <property type="entry name" value="Ribonuclease Z/Hydroxyacylglutathione hydrolase-like"/>
    <property type="match status" value="1"/>
</dbReference>
<evidence type="ECO:0000256" key="4">
    <source>
        <dbReference type="ARBA" id="ARBA00022833"/>
    </source>
</evidence>
<dbReference type="SMART" id="SM00849">
    <property type="entry name" value="Lactamase_B"/>
    <property type="match status" value="1"/>
</dbReference>
<sequence>MNPTRPDLPYRIHALELGPMENFIYVIEDIASGRAAIVDPAWEPEAIVALAESKGLQISDLLLTHSHHDHINGIERVLESAPNARLHLLKPEADFWGRDLARPELHHGGDVLRLGDTEIRILHTPGHTPGSACYHLPAGDDLITGDTLFVFGCGRCDLAGGDPEQMFHTLNDLRSGLPRHTCIHPGHNYAEKPTSTLDEQAKGNPFLHFQDVAKFVHYRMHEHDRVRSSPYGPIPKPGSA</sequence>
<evidence type="ECO:0000256" key="3">
    <source>
        <dbReference type="ARBA" id="ARBA00022801"/>
    </source>
</evidence>
<reference evidence="6 7" key="1">
    <citation type="submission" date="2013-12" db="EMBL/GenBank/DDBJ databases">
        <authorList>
            <consortium name="DOE Joint Genome Institute"/>
            <person name="Muyzer G."/>
            <person name="Huntemann M."/>
            <person name="Han J."/>
            <person name="Chen A."/>
            <person name="Kyrpides N."/>
            <person name="Mavromatis K."/>
            <person name="Markowitz V."/>
            <person name="Palaniappan K."/>
            <person name="Ivanova N."/>
            <person name="Schaumberg A."/>
            <person name="Pati A."/>
            <person name="Liolios K."/>
            <person name="Nordberg H.P."/>
            <person name="Cantor M.N."/>
            <person name="Hua S.X."/>
            <person name="Woyke T."/>
        </authorList>
    </citation>
    <scope>NUCLEOTIDE SEQUENCE [LARGE SCALE GENOMIC DNA]</scope>
    <source>
        <strain evidence="6 7">ARh 1</strain>
    </source>
</reference>
<dbReference type="AlphaFoldDB" id="W0DNN5"/>
<evidence type="ECO:0000256" key="1">
    <source>
        <dbReference type="ARBA" id="ARBA00001947"/>
    </source>
</evidence>
<dbReference type="InterPro" id="IPR051453">
    <property type="entry name" value="MBL_Glyoxalase_II"/>
</dbReference>
<dbReference type="PANTHER" id="PTHR46233">
    <property type="entry name" value="HYDROXYACYLGLUTATHIONE HYDROLASE GLOC"/>
    <property type="match status" value="1"/>
</dbReference>
<evidence type="ECO:0000259" key="5">
    <source>
        <dbReference type="SMART" id="SM00849"/>
    </source>
</evidence>
<evidence type="ECO:0000256" key="2">
    <source>
        <dbReference type="ARBA" id="ARBA00022723"/>
    </source>
</evidence>
<proteinExistence type="predicted"/>
<dbReference type="SUPFAM" id="SSF56281">
    <property type="entry name" value="Metallo-hydrolase/oxidoreductase"/>
    <property type="match status" value="1"/>
</dbReference>
<dbReference type="STRING" id="713585.THITH_09725"/>
<comment type="cofactor">
    <cofactor evidence="1">
        <name>Zn(2+)</name>
        <dbReference type="ChEBI" id="CHEBI:29105"/>
    </cofactor>
</comment>
<dbReference type="PANTHER" id="PTHR46233:SF3">
    <property type="entry name" value="HYDROXYACYLGLUTATHIONE HYDROLASE GLOC"/>
    <property type="match status" value="1"/>
</dbReference>
<gene>
    <name evidence="6" type="ORF">THITH_09725</name>
</gene>
<dbReference type="InterPro" id="IPR036866">
    <property type="entry name" value="RibonucZ/Hydroxyglut_hydro"/>
</dbReference>
<keyword evidence="2" id="KW-0479">Metal-binding</keyword>
<dbReference type="Proteomes" id="UP000005289">
    <property type="component" value="Chromosome"/>
</dbReference>
<dbReference type="KEGG" id="tti:THITH_09725"/>
<dbReference type="HOGENOM" id="CLU_030571_5_3_6"/>
<evidence type="ECO:0000313" key="7">
    <source>
        <dbReference type="Proteomes" id="UP000005289"/>
    </source>
</evidence>